<feature type="signal peptide" evidence="1">
    <location>
        <begin position="1"/>
        <end position="18"/>
    </location>
</feature>
<evidence type="ECO:0000256" key="1">
    <source>
        <dbReference type="SAM" id="SignalP"/>
    </source>
</evidence>
<dbReference type="Proteomes" id="UP000621500">
    <property type="component" value="Unassembled WGS sequence"/>
</dbReference>
<feature type="chain" id="PRO_5046221983" description="FtsX extracellular domain-containing protein" evidence="1">
    <location>
        <begin position="19"/>
        <end position="146"/>
    </location>
</feature>
<organism evidence="3 4">
    <name type="scientific">Plantactinospora mayteni</name>
    <dbReference type="NCBI Taxonomy" id="566021"/>
    <lineage>
        <taxon>Bacteria</taxon>
        <taxon>Bacillati</taxon>
        <taxon>Actinomycetota</taxon>
        <taxon>Actinomycetes</taxon>
        <taxon>Micromonosporales</taxon>
        <taxon>Micromonosporaceae</taxon>
        <taxon>Plantactinospora</taxon>
    </lineage>
</organism>
<evidence type="ECO:0000259" key="2">
    <source>
        <dbReference type="Pfam" id="PF18075"/>
    </source>
</evidence>
<dbReference type="Gene3D" id="3.30.70.3040">
    <property type="match status" value="1"/>
</dbReference>
<evidence type="ECO:0000313" key="3">
    <source>
        <dbReference type="EMBL" id="GIG94194.1"/>
    </source>
</evidence>
<keyword evidence="4" id="KW-1185">Reference proteome</keyword>
<evidence type="ECO:0000313" key="4">
    <source>
        <dbReference type="Proteomes" id="UP000621500"/>
    </source>
</evidence>
<keyword evidence="1" id="KW-0732">Signal</keyword>
<comment type="caution">
    <text evidence="3">The sequence shown here is derived from an EMBL/GenBank/DDBJ whole genome shotgun (WGS) entry which is preliminary data.</text>
</comment>
<dbReference type="Pfam" id="PF18075">
    <property type="entry name" value="FtsX_ECD"/>
    <property type="match status" value="1"/>
</dbReference>
<gene>
    <name evidence="3" type="ORF">Pma05_07670</name>
</gene>
<dbReference type="RefSeq" id="WP_344918990.1">
    <property type="nucleotide sequence ID" value="NZ_BAAAZQ010000002.1"/>
</dbReference>
<sequence length="146" mass="15684">MAAAVALAAMLVGALATAATLFAMRDDQPQPQHRYEVRVRLDVAATADQKAVVESSLSTRYPTGAVRTESRDEAYERFKELFKDQPDLLYSVRPDSLPESLLVVTAGRLFDCAGLAAVEGMPGVDGIIVRQLPAVGRPDAVLLNCP</sequence>
<dbReference type="InterPro" id="IPR040690">
    <property type="entry name" value="FtsX_ECD"/>
</dbReference>
<dbReference type="EMBL" id="BONX01000004">
    <property type="protein sequence ID" value="GIG94194.1"/>
    <property type="molecule type" value="Genomic_DNA"/>
</dbReference>
<reference evidence="3 4" key="1">
    <citation type="submission" date="2021-01" db="EMBL/GenBank/DDBJ databases">
        <title>Whole genome shotgun sequence of Plantactinospora mayteni NBRC 109088.</title>
        <authorList>
            <person name="Komaki H."/>
            <person name="Tamura T."/>
        </authorList>
    </citation>
    <scope>NUCLEOTIDE SEQUENCE [LARGE SCALE GENOMIC DNA]</scope>
    <source>
        <strain evidence="3 4">NBRC 109088</strain>
    </source>
</reference>
<feature type="domain" description="FtsX extracellular" evidence="2">
    <location>
        <begin position="36"/>
        <end position="125"/>
    </location>
</feature>
<accession>A0ABQ4EHJ2</accession>
<proteinExistence type="predicted"/>
<name>A0ABQ4EHJ2_9ACTN</name>
<protein>
    <recommendedName>
        <fullName evidence="2">FtsX extracellular domain-containing protein</fullName>
    </recommendedName>
</protein>